<name>A0ABS6K433_9FIRM</name>
<sequence length="138" mass="15757">KNEVGEEIKGLKNEVGEEIKGLKNEVGEEIKGLKNEFMEEIKGLKNEFGEEIKGLKVDISSLRQEVKQDISSLKHDVLVLKLDNENDIIPRLQNIESCYISTYNRYKSSVETYDTMEADIKMLKEVVAEHSAKLQKIS</sequence>
<dbReference type="EMBL" id="JAHQCX010000002">
    <property type="protein sequence ID" value="MBU9725278.1"/>
    <property type="molecule type" value="Genomic_DNA"/>
</dbReference>
<evidence type="ECO:0000313" key="2">
    <source>
        <dbReference type="Proteomes" id="UP001314681"/>
    </source>
</evidence>
<reference evidence="1 2" key="1">
    <citation type="submission" date="2021-06" db="EMBL/GenBank/DDBJ databases">
        <title>Description of novel taxa of the family Lachnospiraceae.</title>
        <authorList>
            <person name="Chaplin A.V."/>
            <person name="Sokolova S.R."/>
            <person name="Pikina A.P."/>
            <person name="Korzhanova M."/>
            <person name="Belova V."/>
            <person name="Korostin D."/>
            <person name="Efimov B.A."/>
        </authorList>
    </citation>
    <scope>NUCLEOTIDE SEQUENCE [LARGE SCALE GENOMIC DNA]</scope>
    <source>
        <strain evidence="1 2">ASD4241</strain>
    </source>
</reference>
<dbReference type="Proteomes" id="UP001314681">
    <property type="component" value="Unassembled WGS sequence"/>
</dbReference>
<dbReference type="RefSeq" id="WP_238726337.1">
    <property type="nucleotide sequence ID" value="NZ_JAHQCX010000002.1"/>
</dbReference>
<protein>
    <submittedName>
        <fullName evidence="1">Uncharacterized protein</fullName>
    </submittedName>
</protein>
<dbReference type="Gene3D" id="1.20.58.130">
    <property type="match status" value="1"/>
</dbReference>
<gene>
    <name evidence="1" type="ORF">KTH90_04535</name>
</gene>
<evidence type="ECO:0000313" key="1">
    <source>
        <dbReference type="EMBL" id="MBU9725278.1"/>
    </source>
</evidence>
<dbReference type="SUPFAM" id="SSF47162">
    <property type="entry name" value="Apolipoprotein"/>
    <property type="match status" value="1"/>
</dbReference>
<comment type="caution">
    <text evidence="1">The sequence shown here is derived from an EMBL/GenBank/DDBJ whole genome shotgun (WGS) entry which is preliminary data.</text>
</comment>
<proteinExistence type="predicted"/>
<organism evidence="1 2">
    <name type="scientific">Diplocloster modestus</name>
    <dbReference type="NCBI Taxonomy" id="2850322"/>
    <lineage>
        <taxon>Bacteria</taxon>
        <taxon>Bacillati</taxon>
        <taxon>Bacillota</taxon>
        <taxon>Clostridia</taxon>
        <taxon>Lachnospirales</taxon>
        <taxon>Lachnospiraceae</taxon>
        <taxon>Diplocloster</taxon>
    </lineage>
</organism>
<accession>A0ABS6K433</accession>
<keyword evidence="2" id="KW-1185">Reference proteome</keyword>
<feature type="non-terminal residue" evidence="1">
    <location>
        <position position="1"/>
    </location>
</feature>